<dbReference type="InterPro" id="IPR013974">
    <property type="entry name" value="SAF"/>
</dbReference>
<dbReference type="Proteomes" id="UP000463224">
    <property type="component" value="Unassembled WGS sequence"/>
</dbReference>
<dbReference type="SMART" id="SM00858">
    <property type="entry name" value="SAF"/>
    <property type="match status" value="1"/>
</dbReference>
<comment type="caution">
    <text evidence="6">The sequence shown here is derived from an EMBL/GenBank/DDBJ whole genome shotgun (WGS) entry which is preliminary data.</text>
</comment>
<keyword evidence="6" id="KW-0969">Cilium</keyword>
<feature type="chain" id="PRO_5033111646" description="Flagella basal body P-ring formation protein FlgA" evidence="4">
    <location>
        <begin position="24"/>
        <end position="155"/>
    </location>
</feature>
<protein>
    <recommendedName>
        <fullName evidence="4">Flagella basal body P-ring formation protein FlgA</fullName>
    </recommendedName>
</protein>
<dbReference type="GO" id="GO:0044780">
    <property type="term" value="P:bacterial-type flagellum assembly"/>
    <property type="evidence" value="ECO:0007669"/>
    <property type="project" value="InterPro"/>
</dbReference>
<comment type="similarity">
    <text evidence="4">Belongs to the FlgA family.</text>
</comment>
<evidence type="ECO:0000256" key="4">
    <source>
        <dbReference type="RuleBase" id="RU362063"/>
    </source>
</evidence>
<evidence type="ECO:0000313" key="7">
    <source>
        <dbReference type="Proteomes" id="UP000463224"/>
    </source>
</evidence>
<dbReference type="InterPro" id="IPR039246">
    <property type="entry name" value="Flagellar_FlgA"/>
</dbReference>
<feature type="domain" description="SAF" evidence="5">
    <location>
        <begin position="28"/>
        <end position="91"/>
    </location>
</feature>
<keyword evidence="6" id="KW-0966">Cell projection</keyword>
<gene>
    <name evidence="6" type="primary">flgA</name>
    <name evidence="6" type="ORF">GN330_18860</name>
</gene>
<evidence type="ECO:0000256" key="3">
    <source>
        <dbReference type="ARBA" id="ARBA00022764"/>
    </source>
</evidence>
<keyword evidence="6" id="KW-0282">Flagellum</keyword>
<evidence type="ECO:0000256" key="2">
    <source>
        <dbReference type="ARBA" id="ARBA00022729"/>
    </source>
</evidence>
<name>A0A844QMZ6_9HYPH</name>
<comment type="function">
    <text evidence="4">Involved in the assembly process of the P-ring formation. It may associate with FlgF on the rod constituting a structure essential for the P-ring assembly or may act as a modulator protein for the P-ring assembly.</text>
</comment>
<sequence>MSRLRISTLVLCAALTLAAFAEAAVAQEMAVVAKRVIYPGETVDAGALTEVKLRRSNRILTSIAQYTDQVTGKVAKRTLLPGKLIPINALRDAYMVEAGAPVAVSYVHGGLQISTIGIPLQPGAIGDMVKVRNADSGAVFTGIVMADGSIRVGAI</sequence>
<keyword evidence="7" id="KW-1185">Reference proteome</keyword>
<reference evidence="6 7" key="1">
    <citation type="submission" date="2019-12" db="EMBL/GenBank/DDBJ databases">
        <title>Nitratireductor arenosus sp. nov., Isolated from sea sand, Jeju island, South Korea.</title>
        <authorList>
            <person name="Kim W."/>
        </authorList>
    </citation>
    <scope>NUCLEOTIDE SEQUENCE [LARGE SCALE GENOMIC DNA]</scope>
    <source>
        <strain evidence="6 7">CAU 1489</strain>
    </source>
</reference>
<evidence type="ECO:0000256" key="1">
    <source>
        <dbReference type="ARBA" id="ARBA00004418"/>
    </source>
</evidence>
<dbReference type="PANTHER" id="PTHR36307">
    <property type="entry name" value="FLAGELLA BASAL BODY P-RING FORMATION PROTEIN FLGA"/>
    <property type="match status" value="1"/>
</dbReference>
<feature type="signal peptide" evidence="4">
    <location>
        <begin position="1"/>
        <end position="23"/>
    </location>
</feature>
<dbReference type="GO" id="GO:0042597">
    <property type="term" value="C:periplasmic space"/>
    <property type="evidence" value="ECO:0007669"/>
    <property type="project" value="UniProtKB-SubCell"/>
</dbReference>
<comment type="subcellular location">
    <subcellularLocation>
        <location evidence="1 4">Periplasm</location>
    </subcellularLocation>
</comment>
<accession>A0A844QMZ6</accession>
<dbReference type="RefSeq" id="WP_156714364.1">
    <property type="nucleotide sequence ID" value="NZ_WPHG01000005.1"/>
</dbReference>
<dbReference type="InterPro" id="IPR017585">
    <property type="entry name" value="SAF_FlgA"/>
</dbReference>
<keyword evidence="3 4" id="KW-0574">Periplasm</keyword>
<dbReference type="NCBIfam" id="TIGR03170">
    <property type="entry name" value="flgA_cterm"/>
    <property type="match status" value="1"/>
</dbReference>
<evidence type="ECO:0000259" key="5">
    <source>
        <dbReference type="SMART" id="SM00858"/>
    </source>
</evidence>
<dbReference type="EMBL" id="WPHG01000005">
    <property type="protein sequence ID" value="MVA99310.1"/>
    <property type="molecule type" value="Genomic_DNA"/>
</dbReference>
<proteinExistence type="inferred from homology"/>
<dbReference type="AlphaFoldDB" id="A0A844QMZ6"/>
<keyword evidence="4" id="KW-1005">Bacterial flagellum biogenesis</keyword>
<dbReference type="PANTHER" id="PTHR36307:SF1">
    <property type="entry name" value="FLAGELLA BASAL BODY P-RING FORMATION PROTEIN FLGA"/>
    <property type="match status" value="1"/>
</dbReference>
<dbReference type="CDD" id="cd11614">
    <property type="entry name" value="SAF_CpaB_FlgA_like"/>
    <property type="match status" value="1"/>
</dbReference>
<evidence type="ECO:0000313" key="6">
    <source>
        <dbReference type="EMBL" id="MVA99310.1"/>
    </source>
</evidence>
<keyword evidence="2 4" id="KW-0732">Signal</keyword>
<dbReference type="Pfam" id="PF13144">
    <property type="entry name" value="ChapFlgA"/>
    <property type="match status" value="1"/>
</dbReference>
<organism evidence="6 7">
    <name type="scientific">Nitratireductor arenosus</name>
    <dbReference type="NCBI Taxonomy" id="2682096"/>
    <lineage>
        <taxon>Bacteria</taxon>
        <taxon>Pseudomonadati</taxon>
        <taxon>Pseudomonadota</taxon>
        <taxon>Alphaproteobacteria</taxon>
        <taxon>Hyphomicrobiales</taxon>
        <taxon>Phyllobacteriaceae</taxon>
        <taxon>Nitratireductor</taxon>
    </lineage>
</organism>
<dbReference type="Gene3D" id="2.30.30.760">
    <property type="match status" value="1"/>
</dbReference>